<evidence type="ECO:0000313" key="3">
    <source>
        <dbReference type="Proteomes" id="UP001057375"/>
    </source>
</evidence>
<keyword evidence="3" id="KW-1185">Reference proteome</keyword>
<dbReference type="EMBL" id="BQXS01012122">
    <property type="protein sequence ID" value="GKT19933.1"/>
    <property type="molecule type" value="Genomic_DNA"/>
</dbReference>
<feature type="non-terminal residue" evidence="2">
    <location>
        <position position="426"/>
    </location>
</feature>
<organism evidence="2 3">
    <name type="scientific">Aduncisulcus paluster</name>
    <dbReference type="NCBI Taxonomy" id="2918883"/>
    <lineage>
        <taxon>Eukaryota</taxon>
        <taxon>Metamonada</taxon>
        <taxon>Carpediemonas-like organisms</taxon>
        <taxon>Aduncisulcus</taxon>
    </lineage>
</organism>
<reference evidence="2" key="1">
    <citation type="submission" date="2022-03" db="EMBL/GenBank/DDBJ databases">
        <title>Draft genome sequence of Aduncisulcus paluster, a free-living microaerophilic Fornicata.</title>
        <authorList>
            <person name="Yuyama I."/>
            <person name="Kume K."/>
            <person name="Tamura T."/>
            <person name="Inagaki Y."/>
            <person name="Hashimoto T."/>
        </authorList>
    </citation>
    <scope>NUCLEOTIDE SEQUENCE</scope>
    <source>
        <strain evidence="2">NY0171</strain>
    </source>
</reference>
<protein>
    <submittedName>
        <fullName evidence="2">Transcription factor TFIIH subunit p52/Tfb2 like protein</fullName>
    </submittedName>
</protein>
<evidence type="ECO:0000256" key="1">
    <source>
        <dbReference type="SAM" id="MobiDB-lite"/>
    </source>
</evidence>
<comment type="caution">
    <text evidence="2">The sequence shown here is derived from an EMBL/GenBank/DDBJ whole genome shotgun (WGS) entry which is preliminary data.</text>
</comment>
<gene>
    <name evidence="2" type="ORF">ADUPG1_011603</name>
</gene>
<feature type="compositionally biased region" description="Low complexity" evidence="1">
    <location>
        <begin position="266"/>
        <end position="287"/>
    </location>
</feature>
<name>A0ABQ5JY90_9EUKA</name>
<feature type="compositionally biased region" description="Low complexity" evidence="1">
    <location>
        <begin position="369"/>
        <end position="380"/>
    </location>
</feature>
<feature type="region of interest" description="Disordered" evidence="1">
    <location>
        <begin position="227"/>
        <end position="287"/>
    </location>
</feature>
<feature type="region of interest" description="Disordered" evidence="1">
    <location>
        <begin position="367"/>
        <end position="388"/>
    </location>
</feature>
<proteinExistence type="predicted"/>
<dbReference type="Proteomes" id="UP001057375">
    <property type="component" value="Unassembled WGS sequence"/>
</dbReference>
<accession>A0ABQ5JY90</accession>
<evidence type="ECO:0000313" key="2">
    <source>
        <dbReference type="EMBL" id="GKT19933.1"/>
    </source>
</evidence>
<sequence>MLEPWNVRVILRRIPTTAQQILYRLAFLAESHVKLSMIKEWVKPKSVHLGRTQDALFRLDAEGIISIQKDRHSTVNNDFILSLDPDFAENLRSLLLDPDSACKNHANSFKRIVSTRTPFVDTSFQQWHYYTSSLLLKPRTIHPHSSTAYISAQSLRQAADLFSTAGLLHVETGTTLGSRSRGTRPSVIYNTSPTNLGRVCMMGSIHDQLWHLIDGLLFKHSSHHTPGSKGFADKSDKIKGSSMRQLGGRRRFSSALESDSTTPGRGLSTSSTLPSPQSPSGPESSSQSALSVLMQLAFLPICSSYSLSSSNPPSESTVSFLQDISTVGLIHITTEEGVCEGEEGGKQQPDIQAETGTTLRFEPAHLPRAASSSSASFPSSKGPIDDKYPKSAYRKHIVVRVTRLLKGIVGGDESIGSDEFDEGGQA</sequence>